<name>A0AAD2CNF6_9STRA</name>
<comment type="caution">
    <text evidence="2">The sequence shown here is derived from an EMBL/GenBank/DDBJ whole genome shotgun (WGS) entry which is preliminary data.</text>
</comment>
<dbReference type="Proteomes" id="UP001295423">
    <property type="component" value="Unassembled WGS sequence"/>
</dbReference>
<keyword evidence="3" id="KW-1185">Reference proteome</keyword>
<accession>A0AAD2CNF6</accession>
<feature type="compositionally biased region" description="Basic and acidic residues" evidence="1">
    <location>
        <begin position="1"/>
        <end position="13"/>
    </location>
</feature>
<feature type="region of interest" description="Disordered" evidence="1">
    <location>
        <begin position="1"/>
        <end position="72"/>
    </location>
</feature>
<sequence length="495" mass="54258">MKDSIINPPEKDLNSIMTVADQGQGGLEEKKRSNSTTQSSIALTKDNPAITTPKRISKRNPSKTAKDGAMNGRLLLPSEVAQGQVGLTAKARSHTSPSSIALTKDNPNPTITKSQRKQPLPSKTAEDGAVQGRPLVAFNKNLKVSKFHRLYKKAWRKEVFGNQAFITWSSRTAEYSGRAISKCPGWWADVNMDPSSDAQTYDDIAAFILTGLKAYDPSLGGSMPQLRSSMQNLFSLGDLKDADDDEGSWALREYFLRLATQCPTVVFDLATAQRVITTDEKSPCFWEFSLVFDPTLIVQRAEPLTWMWLAAAEFVAHPWTGPAIIPPIVEEFERLERESKISKAQSKSKKRPASTPENPKGAKAHDSRPSPSVQMQTELTPPKGCSQPFQRTPPSDATPPRQQVILSDAVHVIAGTPTGTQEASLPADDVAVANTHRGRTSAENGAEEHNSAPTYRDTVAALPAPTVPLTTDERLMRLLAVHWNASPFRHITIFN</sequence>
<reference evidence="2" key="1">
    <citation type="submission" date="2023-08" db="EMBL/GenBank/DDBJ databases">
        <authorList>
            <person name="Audoor S."/>
            <person name="Bilcke G."/>
        </authorList>
    </citation>
    <scope>NUCLEOTIDE SEQUENCE</scope>
</reference>
<gene>
    <name evidence="2" type="ORF">CYCCA115_LOCUS7206</name>
</gene>
<evidence type="ECO:0000313" key="3">
    <source>
        <dbReference type="Proteomes" id="UP001295423"/>
    </source>
</evidence>
<feature type="compositionally biased region" description="Polar residues" evidence="1">
    <location>
        <begin position="94"/>
        <end position="113"/>
    </location>
</feature>
<protein>
    <submittedName>
        <fullName evidence="2">Uncharacterized protein</fullName>
    </submittedName>
</protein>
<organism evidence="2 3">
    <name type="scientific">Cylindrotheca closterium</name>
    <dbReference type="NCBI Taxonomy" id="2856"/>
    <lineage>
        <taxon>Eukaryota</taxon>
        <taxon>Sar</taxon>
        <taxon>Stramenopiles</taxon>
        <taxon>Ochrophyta</taxon>
        <taxon>Bacillariophyta</taxon>
        <taxon>Bacillariophyceae</taxon>
        <taxon>Bacillariophycidae</taxon>
        <taxon>Bacillariales</taxon>
        <taxon>Bacillariaceae</taxon>
        <taxon>Cylindrotheca</taxon>
    </lineage>
</organism>
<dbReference type="AlphaFoldDB" id="A0AAD2CNF6"/>
<feature type="non-terminal residue" evidence="2">
    <location>
        <position position="495"/>
    </location>
</feature>
<feature type="region of interest" description="Disordered" evidence="1">
    <location>
        <begin position="339"/>
        <end position="400"/>
    </location>
</feature>
<evidence type="ECO:0000313" key="2">
    <source>
        <dbReference type="EMBL" id="CAJ1940764.1"/>
    </source>
</evidence>
<feature type="compositionally biased region" description="Polar residues" evidence="1">
    <location>
        <begin position="369"/>
        <end position="379"/>
    </location>
</feature>
<dbReference type="EMBL" id="CAKOGP040000956">
    <property type="protein sequence ID" value="CAJ1940764.1"/>
    <property type="molecule type" value="Genomic_DNA"/>
</dbReference>
<evidence type="ECO:0000256" key="1">
    <source>
        <dbReference type="SAM" id="MobiDB-lite"/>
    </source>
</evidence>
<feature type="compositionally biased region" description="Polar residues" evidence="1">
    <location>
        <begin position="387"/>
        <end position="400"/>
    </location>
</feature>
<feature type="region of interest" description="Disordered" evidence="1">
    <location>
        <begin position="87"/>
        <end position="128"/>
    </location>
</feature>
<proteinExistence type="predicted"/>